<protein>
    <submittedName>
        <fullName evidence="1">Uncharacterized protein</fullName>
    </submittedName>
</protein>
<accession>A0AAV4NHQ7</accession>
<dbReference type="AlphaFoldDB" id="A0AAV4NHQ7"/>
<keyword evidence="2" id="KW-1185">Reference proteome</keyword>
<evidence type="ECO:0000313" key="1">
    <source>
        <dbReference type="EMBL" id="GIX83261.1"/>
    </source>
</evidence>
<proteinExistence type="predicted"/>
<dbReference type="Proteomes" id="UP001054945">
    <property type="component" value="Unassembled WGS sequence"/>
</dbReference>
<comment type="caution">
    <text evidence="1">The sequence shown here is derived from an EMBL/GenBank/DDBJ whole genome shotgun (WGS) entry which is preliminary data.</text>
</comment>
<name>A0AAV4NHQ7_CAEEX</name>
<organism evidence="1 2">
    <name type="scientific">Caerostris extrusa</name>
    <name type="common">Bark spider</name>
    <name type="synonym">Caerostris bankana</name>
    <dbReference type="NCBI Taxonomy" id="172846"/>
    <lineage>
        <taxon>Eukaryota</taxon>
        <taxon>Metazoa</taxon>
        <taxon>Ecdysozoa</taxon>
        <taxon>Arthropoda</taxon>
        <taxon>Chelicerata</taxon>
        <taxon>Arachnida</taxon>
        <taxon>Araneae</taxon>
        <taxon>Araneomorphae</taxon>
        <taxon>Entelegynae</taxon>
        <taxon>Araneoidea</taxon>
        <taxon>Araneidae</taxon>
        <taxon>Caerostris</taxon>
    </lineage>
</organism>
<gene>
    <name evidence="1" type="ORF">CEXT_92301</name>
</gene>
<reference evidence="1 2" key="1">
    <citation type="submission" date="2021-06" db="EMBL/GenBank/DDBJ databases">
        <title>Caerostris extrusa draft genome.</title>
        <authorList>
            <person name="Kono N."/>
            <person name="Arakawa K."/>
        </authorList>
    </citation>
    <scope>NUCLEOTIDE SEQUENCE [LARGE SCALE GENOMIC DNA]</scope>
</reference>
<sequence length="123" mass="13907">MFSSATLMLGGGDLLLRPEIVNKSKLEQCCENESSASTHPDVNSFHVRHRGQIALDAGAFGRDGQQRGDTEGYSSRNCFHIKPEGHPRDYYNQDSWQVRLHEVISNRTLQVEFSFQATVFSYV</sequence>
<dbReference type="EMBL" id="BPLR01003312">
    <property type="protein sequence ID" value="GIX83261.1"/>
    <property type="molecule type" value="Genomic_DNA"/>
</dbReference>
<evidence type="ECO:0000313" key="2">
    <source>
        <dbReference type="Proteomes" id="UP001054945"/>
    </source>
</evidence>